<dbReference type="EMBL" id="MW124302">
    <property type="protein sequence ID" value="QPL19491.1"/>
    <property type="molecule type" value="Genomic_DNA"/>
</dbReference>
<keyword evidence="1" id="KW-0614">Plasmid</keyword>
<reference evidence="1" key="1">
    <citation type="journal article" date="2020" name="Int. J. Mol. Sci.">
        <title>Genetic Carriers and Genomic Distribution of cadA6-A Novel Variant of a Cadmium Resistance Determinant Identified in Listeria spp.</title>
        <authorList>
            <person name="Chmielowska C."/>
            <person name="Korsak D."/>
            <person name="Szmulkowska B."/>
            <person name="Krop A."/>
            <person name="Lipka K."/>
            <person name="Krupinska M."/>
            <person name="Bartosik D."/>
        </authorList>
    </citation>
    <scope>NUCLEOTIDE SEQUENCE</scope>
    <source>
        <strain evidence="1">Sr11</strain>
    </source>
</reference>
<accession>A0A7T0MAW8</accession>
<sequence length="124" mass="14456">MNRSEIMKEYQQKLEGIYRKNYTIATPLLQAYDKQHALFDSMDLRLQTINHMDREGSIIPKDTLEYISNQLSSISANYSLEEQASFLRNESRGLKMQQEAISIPIPDKVGDNQRYAAQEQMHSR</sequence>
<name>A0A7T0MAW8_LISIV</name>
<protein>
    <submittedName>
        <fullName evidence="1">Uncharacterized protein</fullName>
    </submittedName>
</protein>
<gene>
    <name evidence="1" type="ORF">pLIS600281c</name>
</gene>
<proteinExistence type="predicted"/>
<dbReference type="AlphaFoldDB" id="A0A7T0MAW8"/>
<geneLocation type="plasmid" evidence="1">
    <name>pLIS6</name>
</geneLocation>
<evidence type="ECO:0000313" key="1">
    <source>
        <dbReference type="EMBL" id="QPL19491.1"/>
    </source>
</evidence>
<reference evidence="1" key="2">
    <citation type="submission" date="2020-10" db="EMBL/GenBank/DDBJ databases">
        <authorList>
            <person name="Chmielowska C.A."/>
            <person name="Korsak D."/>
            <person name="Bartosik D."/>
        </authorList>
    </citation>
    <scope>NUCLEOTIDE SEQUENCE</scope>
    <source>
        <strain evidence="1">Sr11</strain>
        <plasmid evidence="1">pLIS6</plasmid>
    </source>
</reference>
<organism evidence="1">
    <name type="scientific">Listeria ivanovii</name>
    <dbReference type="NCBI Taxonomy" id="1638"/>
    <lineage>
        <taxon>Bacteria</taxon>
        <taxon>Bacillati</taxon>
        <taxon>Bacillota</taxon>
        <taxon>Bacilli</taxon>
        <taxon>Bacillales</taxon>
        <taxon>Listeriaceae</taxon>
        <taxon>Listeria</taxon>
    </lineage>
</organism>